<dbReference type="AlphaFoldDB" id="A0A0R3MJB5"/>
<evidence type="ECO:0000256" key="1">
    <source>
        <dbReference type="SAM" id="Phobius"/>
    </source>
</evidence>
<evidence type="ECO:0000313" key="2">
    <source>
        <dbReference type="EMBL" id="KRR20012.1"/>
    </source>
</evidence>
<keyword evidence="1" id="KW-0812">Transmembrane</keyword>
<keyword evidence="3" id="KW-1185">Reference proteome</keyword>
<sequence length="100" mass="10887">MILLHAEDHEMFSISSGERTTAKLAATLAALALFPGELAAQGQPVETASHLPVALWFIGAGVLGLVLAYGIMRNRRRTRAEKQITEQATKDLYARENRGP</sequence>
<name>A0A0R3MJB5_9BRAD</name>
<accession>A0A0R3MJB5</accession>
<evidence type="ECO:0000313" key="3">
    <source>
        <dbReference type="Proteomes" id="UP000052023"/>
    </source>
</evidence>
<comment type="caution">
    <text evidence="2">The sequence shown here is derived from an EMBL/GenBank/DDBJ whole genome shotgun (WGS) entry which is preliminary data.</text>
</comment>
<organism evidence="2 3">
    <name type="scientific">Bradyrhizobium retamae</name>
    <dbReference type="NCBI Taxonomy" id="1300035"/>
    <lineage>
        <taxon>Bacteria</taxon>
        <taxon>Pseudomonadati</taxon>
        <taxon>Pseudomonadota</taxon>
        <taxon>Alphaproteobacteria</taxon>
        <taxon>Hyphomicrobiales</taxon>
        <taxon>Nitrobacteraceae</taxon>
        <taxon>Bradyrhizobium</taxon>
    </lineage>
</organism>
<dbReference type="EMBL" id="LLYA01000181">
    <property type="protein sequence ID" value="KRR20012.1"/>
    <property type="molecule type" value="Genomic_DNA"/>
</dbReference>
<proteinExistence type="predicted"/>
<keyword evidence="1" id="KW-0472">Membrane</keyword>
<feature type="transmembrane region" description="Helical" evidence="1">
    <location>
        <begin position="55"/>
        <end position="72"/>
    </location>
</feature>
<gene>
    <name evidence="2" type="ORF">CQ13_08805</name>
</gene>
<keyword evidence="1" id="KW-1133">Transmembrane helix</keyword>
<reference evidence="2 3" key="1">
    <citation type="submission" date="2014-03" db="EMBL/GenBank/DDBJ databases">
        <title>Bradyrhizobium valentinum sp. nov., isolated from effective nodules of Lupinus mariae-josephae, a lupine endemic of basic-lime soils in Eastern Spain.</title>
        <authorList>
            <person name="Duran D."/>
            <person name="Rey L."/>
            <person name="Navarro A."/>
            <person name="Busquets A."/>
            <person name="Imperial J."/>
            <person name="Ruiz-Argueso T."/>
        </authorList>
    </citation>
    <scope>NUCLEOTIDE SEQUENCE [LARGE SCALE GENOMIC DNA]</scope>
    <source>
        <strain evidence="2 3">Ro19</strain>
    </source>
</reference>
<protein>
    <submittedName>
        <fullName evidence="2">Uncharacterized protein</fullName>
    </submittedName>
</protein>
<dbReference type="Proteomes" id="UP000052023">
    <property type="component" value="Unassembled WGS sequence"/>
</dbReference>